<gene>
    <name evidence="1" type="ORF">AHMF7616_00764</name>
</gene>
<dbReference type="InterPro" id="IPR029068">
    <property type="entry name" value="Glyas_Bleomycin-R_OHBP_Dase"/>
</dbReference>
<evidence type="ECO:0000313" key="2">
    <source>
        <dbReference type="Proteomes" id="UP000253919"/>
    </source>
</evidence>
<organism evidence="1 2">
    <name type="scientific">Adhaeribacter pallidiroseus</name>
    <dbReference type="NCBI Taxonomy" id="2072847"/>
    <lineage>
        <taxon>Bacteria</taxon>
        <taxon>Pseudomonadati</taxon>
        <taxon>Bacteroidota</taxon>
        <taxon>Cytophagia</taxon>
        <taxon>Cytophagales</taxon>
        <taxon>Hymenobacteraceae</taxon>
        <taxon>Adhaeribacter</taxon>
    </lineage>
</organism>
<name>A0A369QB71_9BACT</name>
<dbReference type="EMBL" id="QASA01000001">
    <property type="protein sequence ID" value="RDC62173.1"/>
    <property type="molecule type" value="Genomic_DNA"/>
</dbReference>
<reference evidence="1 2" key="1">
    <citation type="submission" date="2018-04" db="EMBL/GenBank/DDBJ databases">
        <title>Adhaeribacter sp. HMF7616 genome sequencing and assembly.</title>
        <authorList>
            <person name="Kang H."/>
            <person name="Kang J."/>
            <person name="Cha I."/>
            <person name="Kim H."/>
            <person name="Joh K."/>
        </authorList>
    </citation>
    <scope>NUCLEOTIDE SEQUENCE [LARGE SCALE GENOMIC DNA]</scope>
    <source>
        <strain evidence="1 2">HMF7616</strain>
    </source>
</reference>
<dbReference type="SUPFAM" id="SSF54593">
    <property type="entry name" value="Glyoxalase/Bleomycin resistance protein/Dihydroxybiphenyl dioxygenase"/>
    <property type="match status" value="1"/>
</dbReference>
<comment type="caution">
    <text evidence="1">The sequence shown here is derived from an EMBL/GenBank/DDBJ whole genome shotgun (WGS) entry which is preliminary data.</text>
</comment>
<dbReference type="RefSeq" id="WP_115371647.1">
    <property type="nucleotide sequence ID" value="NZ_QASA01000001.1"/>
</dbReference>
<accession>A0A369QB71</accession>
<sequence length="122" mass="14349">MEPKALSIRPFIGAKDFAVSRSFYRALGFEEVVLSSNRSLFKIDQMGFYLQDYYVEDWINNSMIFLEVTNVEDYWNKLVLLNLPATYRGVKIMPIQNHDWGQECFLHDPSGVLWHFGQFTSR</sequence>
<proteinExistence type="predicted"/>
<dbReference type="OrthoDB" id="674527at2"/>
<evidence type="ECO:0008006" key="3">
    <source>
        <dbReference type="Google" id="ProtNLM"/>
    </source>
</evidence>
<dbReference type="Gene3D" id="3.10.180.10">
    <property type="entry name" value="2,3-Dihydroxybiphenyl 1,2-Dioxygenase, domain 1"/>
    <property type="match status" value="1"/>
</dbReference>
<dbReference type="Proteomes" id="UP000253919">
    <property type="component" value="Unassembled WGS sequence"/>
</dbReference>
<evidence type="ECO:0000313" key="1">
    <source>
        <dbReference type="EMBL" id="RDC62173.1"/>
    </source>
</evidence>
<keyword evidence="2" id="KW-1185">Reference proteome</keyword>
<protein>
    <recommendedName>
        <fullName evidence="3">Glyoxalase</fullName>
    </recommendedName>
</protein>
<dbReference type="AlphaFoldDB" id="A0A369QB71"/>